<dbReference type="RefSeq" id="WP_119575693.1">
    <property type="nucleotide sequence ID" value="NZ_QXEC01000010.1"/>
</dbReference>
<sequence length="205" mass="21461">MVVVAGGAFGLLLLDGDDKGGDEMQVGQAASGGVASLPVGEPTPGADAGELPSSSSEPTVSMPVAVGLVTIVESALSDPRAADVAAMFDSYFGGINNGDHRQAAALFDPAGKVLDPRNEEAVERFGLALATTRDSDIVLRAVRDADRRGALWAEVTFRSEQAPGYGPKGREEEICTRWRIRYELSVDPAYGYRILHGKAAPSSPC</sequence>
<gene>
    <name evidence="2" type="ORF">D2L64_12845</name>
</gene>
<feature type="region of interest" description="Disordered" evidence="1">
    <location>
        <begin position="23"/>
        <end position="59"/>
    </location>
</feature>
<protein>
    <submittedName>
        <fullName evidence="2">Uncharacterized protein</fullName>
    </submittedName>
</protein>
<dbReference type="AlphaFoldDB" id="A0A418MVA6"/>
<dbReference type="OrthoDB" id="4061674at2"/>
<dbReference type="EMBL" id="QXEC01000010">
    <property type="protein sequence ID" value="RIV38423.1"/>
    <property type="molecule type" value="Genomic_DNA"/>
</dbReference>
<reference evidence="2 3" key="1">
    <citation type="submission" date="2018-08" db="EMBL/GenBank/DDBJ databases">
        <title>Jishengella sp. nov., isolated from a root of Azadirachta indica A. Juss. var. siamensis Valenton.</title>
        <authorList>
            <person name="Kuncharoen N."/>
            <person name="Tanasupawat S."/>
            <person name="Kudo T."/>
            <person name="Ohkuma M."/>
        </authorList>
    </citation>
    <scope>NUCLEOTIDE SEQUENCE [LARGE SCALE GENOMIC DNA]</scope>
    <source>
        <strain evidence="2 3">AZ1-13</strain>
    </source>
</reference>
<organism evidence="2 3">
    <name type="scientific">Micromonospora radicis</name>
    <dbReference type="NCBI Taxonomy" id="1894971"/>
    <lineage>
        <taxon>Bacteria</taxon>
        <taxon>Bacillati</taxon>
        <taxon>Actinomycetota</taxon>
        <taxon>Actinomycetes</taxon>
        <taxon>Micromonosporales</taxon>
        <taxon>Micromonosporaceae</taxon>
        <taxon>Micromonospora</taxon>
    </lineage>
</organism>
<name>A0A418MVA6_9ACTN</name>
<evidence type="ECO:0000313" key="3">
    <source>
        <dbReference type="Proteomes" id="UP000283832"/>
    </source>
</evidence>
<accession>A0A418MVA6</accession>
<evidence type="ECO:0000256" key="1">
    <source>
        <dbReference type="SAM" id="MobiDB-lite"/>
    </source>
</evidence>
<proteinExistence type="predicted"/>
<dbReference type="Proteomes" id="UP000283832">
    <property type="component" value="Unassembled WGS sequence"/>
</dbReference>
<evidence type="ECO:0000313" key="2">
    <source>
        <dbReference type="EMBL" id="RIV38423.1"/>
    </source>
</evidence>
<comment type="caution">
    <text evidence="2">The sequence shown here is derived from an EMBL/GenBank/DDBJ whole genome shotgun (WGS) entry which is preliminary data.</text>
</comment>
<keyword evidence="3" id="KW-1185">Reference proteome</keyword>